<proteinExistence type="predicted"/>
<feature type="non-terminal residue" evidence="1">
    <location>
        <position position="1"/>
    </location>
</feature>
<name>A0A699T371_TANCI</name>
<comment type="caution">
    <text evidence="1">The sequence shown here is derived from an EMBL/GenBank/DDBJ whole genome shotgun (WGS) entry which is preliminary data.</text>
</comment>
<gene>
    <name evidence="1" type="ORF">Tci_875363</name>
</gene>
<sequence>ALLAWLLSSKIESKHPCKSWVPLKKGMHRNNKRGLAHEVAIVWNWSRELFDNVIQRVILGLFASVLLN</sequence>
<dbReference type="AlphaFoldDB" id="A0A699T371"/>
<reference evidence="1" key="1">
    <citation type="journal article" date="2019" name="Sci. Rep.">
        <title>Draft genome of Tanacetum cinerariifolium, the natural source of mosquito coil.</title>
        <authorList>
            <person name="Yamashiro T."/>
            <person name="Shiraishi A."/>
            <person name="Satake H."/>
            <person name="Nakayama K."/>
        </authorList>
    </citation>
    <scope>NUCLEOTIDE SEQUENCE</scope>
</reference>
<evidence type="ECO:0000313" key="1">
    <source>
        <dbReference type="EMBL" id="GFD03394.1"/>
    </source>
</evidence>
<protein>
    <submittedName>
        <fullName evidence="1">Uncharacterized protein</fullName>
    </submittedName>
</protein>
<dbReference type="EMBL" id="BKCJ011204700">
    <property type="protein sequence ID" value="GFD03394.1"/>
    <property type="molecule type" value="Genomic_DNA"/>
</dbReference>
<accession>A0A699T371</accession>
<organism evidence="1">
    <name type="scientific">Tanacetum cinerariifolium</name>
    <name type="common">Dalmatian daisy</name>
    <name type="synonym">Chrysanthemum cinerariifolium</name>
    <dbReference type="NCBI Taxonomy" id="118510"/>
    <lineage>
        <taxon>Eukaryota</taxon>
        <taxon>Viridiplantae</taxon>
        <taxon>Streptophyta</taxon>
        <taxon>Embryophyta</taxon>
        <taxon>Tracheophyta</taxon>
        <taxon>Spermatophyta</taxon>
        <taxon>Magnoliopsida</taxon>
        <taxon>eudicotyledons</taxon>
        <taxon>Gunneridae</taxon>
        <taxon>Pentapetalae</taxon>
        <taxon>asterids</taxon>
        <taxon>campanulids</taxon>
        <taxon>Asterales</taxon>
        <taxon>Asteraceae</taxon>
        <taxon>Asteroideae</taxon>
        <taxon>Anthemideae</taxon>
        <taxon>Anthemidinae</taxon>
        <taxon>Tanacetum</taxon>
    </lineage>
</organism>